<dbReference type="PANTHER" id="PTHR36966">
    <property type="entry name" value="REP-ASSOCIATED TYROSINE TRANSPOSASE"/>
    <property type="match status" value="1"/>
</dbReference>
<dbReference type="InterPro" id="IPR036515">
    <property type="entry name" value="Transposase_17_sf"/>
</dbReference>
<dbReference type="InterPro" id="IPR052715">
    <property type="entry name" value="RAYT_transposase"/>
</dbReference>
<evidence type="ECO:0000259" key="2">
    <source>
        <dbReference type="SMART" id="SM01321"/>
    </source>
</evidence>
<reference evidence="3 4" key="1">
    <citation type="submission" date="2016-11" db="EMBL/GenBank/DDBJ databases">
        <title>Study of marine rhodopsin-containing bacteria.</title>
        <authorList>
            <person name="Yoshizawa S."/>
            <person name="Kumagai Y."/>
            <person name="Kogure K."/>
        </authorList>
    </citation>
    <scope>NUCLEOTIDE SEQUENCE [LARGE SCALE GENOMIC DNA]</scope>
    <source>
        <strain evidence="3 4">SG-29</strain>
    </source>
</reference>
<dbReference type="SMART" id="SM01321">
    <property type="entry name" value="Y1_Tnp"/>
    <property type="match status" value="1"/>
</dbReference>
<dbReference type="GO" id="GO:0004803">
    <property type="term" value="F:transposase activity"/>
    <property type="evidence" value="ECO:0007669"/>
    <property type="project" value="InterPro"/>
</dbReference>
<dbReference type="AlphaFoldDB" id="A0A259TWJ6"/>
<accession>A0A259TWJ6</accession>
<dbReference type="Gene3D" id="3.30.70.1290">
    <property type="entry name" value="Transposase IS200-like"/>
    <property type="match status" value="1"/>
</dbReference>
<sequence length="191" mass="21747">MPFDPDRHHRRSVRLRDLSYAEPGLYFVTICTHGRQRLFGDVGAGEMVLSDLGRIAHDEWLRTPEVRPYVVLDAFVVMPDHVHLLFGILPHEGNAEAPPPPPADGAGHTSGVSPRRFGNAVPHSVPSIMRMYKSVVTKRIRALDPTVRLWQARYHDRIVRTDREADALRRYIHENPMRWAAGEDRADGHRA</sequence>
<dbReference type="InParanoid" id="A0A259TWJ6"/>
<dbReference type="SUPFAM" id="SSF143422">
    <property type="entry name" value="Transposase IS200-like"/>
    <property type="match status" value="1"/>
</dbReference>
<name>A0A259TWJ6_9BACT</name>
<dbReference type="OrthoDB" id="9794403at2"/>
<feature type="region of interest" description="Disordered" evidence="1">
    <location>
        <begin position="95"/>
        <end position="118"/>
    </location>
</feature>
<dbReference type="EMBL" id="MQWB01000001">
    <property type="protein sequence ID" value="OZC02135.1"/>
    <property type="molecule type" value="Genomic_DNA"/>
</dbReference>
<protein>
    <recommendedName>
        <fullName evidence="2">Transposase IS200-like domain-containing protein</fullName>
    </recommendedName>
</protein>
<evidence type="ECO:0000313" key="3">
    <source>
        <dbReference type="EMBL" id="OZC02135.1"/>
    </source>
</evidence>
<comment type="caution">
    <text evidence="3">The sequence shown here is derived from an EMBL/GenBank/DDBJ whole genome shotgun (WGS) entry which is preliminary data.</text>
</comment>
<dbReference type="RefSeq" id="WP_094546064.1">
    <property type="nucleotide sequence ID" value="NZ_MQWB01000001.1"/>
</dbReference>
<dbReference type="GO" id="GO:0043565">
    <property type="term" value="F:sequence-specific DNA binding"/>
    <property type="evidence" value="ECO:0007669"/>
    <property type="project" value="TreeGrafter"/>
</dbReference>
<keyword evidence="4" id="KW-1185">Reference proteome</keyword>
<dbReference type="Proteomes" id="UP000216446">
    <property type="component" value="Unassembled WGS sequence"/>
</dbReference>
<feature type="domain" description="Transposase IS200-like" evidence="2">
    <location>
        <begin position="22"/>
        <end position="175"/>
    </location>
</feature>
<evidence type="ECO:0000256" key="1">
    <source>
        <dbReference type="SAM" id="MobiDB-lite"/>
    </source>
</evidence>
<organism evidence="3 4">
    <name type="scientific">Rubricoccus marinus</name>
    <dbReference type="NCBI Taxonomy" id="716817"/>
    <lineage>
        <taxon>Bacteria</taxon>
        <taxon>Pseudomonadati</taxon>
        <taxon>Rhodothermota</taxon>
        <taxon>Rhodothermia</taxon>
        <taxon>Rhodothermales</taxon>
        <taxon>Rubricoccaceae</taxon>
        <taxon>Rubricoccus</taxon>
    </lineage>
</organism>
<proteinExistence type="predicted"/>
<dbReference type="GO" id="GO:0006313">
    <property type="term" value="P:DNA transposition"/>
    <property type="evidence" value="ECO:0007669"/>
    <property type="project" value="InterPro"/>
</dbReference>
<dbReference type="InterPro" id="IPR002686">
    <property type="entry name" value="Transposase_17"/>
</dbReference>
<dbReference type="PANTHER" id="PTHR36966:SF1">
    <property type="entry name" value="REP-ASSOCIATED TYROSINE TRANSPOSASE"/>
    <property type="match status" value="1"/>
</dbReference>
<evidence type="ECO:0000313" key="4">
    <source>
        <dbReference type="Proteomes" id="UP000216446"/>
    </source>
</evidence>
<gene>
    <name evidence="3" type="ORF">BSZ36_03520</name>
</gene>